<dbReference type="PANTHER" id="PTHR33221">
    <property type="entry name" value="WINGED HELIX-TURN-HELIX TRANSCRIPTIONAL REGULATOR, RRF2 FAMILY"/>
    <property type="match status" value="1"/>
</dbReference>
<keyword evidence="2" id="KW-1185">Reference proteome</keyword>
<dbReference type="InterPro" id="IPR000944">
    <property type="entry name" value="Tscrpt_reg_Rrf2"/>
</dbReference>
<sequence>MKLSGGVESALHCCVVLTTTTEPVPAARLAELHGVSGSYLAKQLQALSRAGLVGSVQGKCGGYVLTRSAERITVLDVVTAVDGAEPAFVCTEIRTRGPLAMPPEACTRPCAIARAMAEADAAWRAVLGSITIADLAEGVDEDFGPAALAGIRTWLHAPQTAAGPPSAD</sequence>
<dbReference type="SUPFAM" id="SSF46785">
    <property type="entry name" value="Winged helix' DNA-binding domain"/>
    <property type="match status" value="1"/>
</dbReference>
<dbReference type="Pfam" id="PF02082">
    <property type="entry name" value="Rrf2"/>
    <property type="match status" value="1"/>
</dbReference>
<dbReference type="GO" id="GO:0005829">
    <property type="term" value="C:cytosol"/>
    <property type="evidence" value="ECO:0007669"/>
    <property type="project" value="TreeGrafter"/>
</dbReference>
<dbReference type="Proteomes" id="UP000190037">
    <property type="component" value="Unassembled WGS sequence"/>
</dbReference>
<dbReference type="PANTHER" id="PTHR33221:SF13">
    <property type="entry name" value="TRANSCRIPTIONAL REGULATOR-RELATED"/>
    <property type="match status" value="1"/>
</dbReference>
<dbReference type="Gene3D" id="1.10.10.10">
    <property type="entry name" value="Winged helix-like DNA-binding domain superfamily/Winged helix DNA-binding domain"/>
    <property type="match status" value="1"/>
</dbReference>
<organism evidence="1 2">
    <name type="scientific">Embleya scabrispora</name>
    <dbReference type="NCBI Taxonomy" id="159449"/>
    <lineage>
        <taxon>Bacteria</taxon>
        <taxon>Bacillati</taxon>
        <taxon>Actinomycetota</taxon>
        <taxon>Actinomycetes</taxon>
        <taxon>Kitasatosporales</taxon>
        <taxon>Streptomycetaceae</taxon>
        <taxon>Embleya</taxon>
    </lineage>
</organism>
<name>A0A1T3NMU3_9ACTN</name>
<dbReference type="NCBIfam" id="TIGR00738">
    <property type="entry name" value="rrf2_super"/>
    <property type="match status" value="1"/>
</dbReference>
<evidence type="ECO:0000313" key="1">
    <source>
        <dbReference type="EMBL" id="OPC78136.1"/>
    </source>
</evidence>
<dbReference type="GO" id="GO:0003700">
    <property type="term" value="F:DNA-binding transcription factor activity"/>
    <property type="evidence" value="ECO:0007669"/>
    <property type="project" value="TreeGrafter"/>
</dbReference>
<dbReference type="EMBL" id="MWQN01000003">
    <property type="protein sequence ID" value="OPC78136.1"/>
    <property type="molecule type" value="Genomic_DNA"/>
</dbReference>
<evidence type="ECO:0000313" key="2">
    <source>
        <dbReference type="Proteomes" id="UP000190037"/>
    </source>
</evidence>
<dbReference type="PROSITE" id="PS01332">
    <property type="entry name" value="HTH_RRF2_1"/>
    <property type="match status" value="1"/>
</dbReference>
<dbReference type="InterPro" id="IPR036390">
    <property type="entry name" value="WH_DNA-bd_sf"/>
</dbReference>
<dbReference type="OrthoDB" id="9808360at2"/>
<accession>A0A1T3NMU3</accession>
<dbReference type="STRING" id="159449.B4N89_38715"/>
<dbReference type="AlphaFoldDB" id="A0A1T3NMU3"/>
<proteinExistence type="predicted"/>
<comment type="caution">
    <text evidence="1">The sequence shown here is derived from an EMBL/GenBank/DDBJ whole genome shotgun (WGS) entry which is preliminary data.</text>
</comment>
<dbReference type="InterPro" id="IPR030489">
    <property type="entry name" value="TR_Rrf2-type_CS"/>
</dbReference>
<reference evidence="1 2" key="1">
    <citation type="submission" date="2017-03" db="EMBL/GenBank/DDBJ databases">
        <title>Draft genome sequence of Streptomyces scabrisporus NF3, endophyte isolated from Amphipterygium adstringens.</title>
        <authorList>
            <person name="Vazquez M."/>
            <person name="Ceapa C.D."/>
            <person name="Rodriguez Luna D."/>
            <person name="Sanchez Esquivel S."/>
        </authorList>
    </citation>
    <scope>NUCLEOTIDE SEQUENCE [LARGE SCALE GENOMIC DNA]</scope>
    <source>
        <strain evidence="1 2">NF3</strain>
    </source>
</reference>
<gene>
    <name evidence="1" type="ORF">B4N89_38715</name>
</gene>
<dbReference type="PROSITE" id="PS51197">
    <property type="entry name" value="HTH_RRF2_2"/>
    <property type="match status" value="1"/>
</dbReference>
<dbReference type="RefSeq" id="WP_078981596.1">
    <property type="nucleotide sequence ID" value="NZ_MWQN01000003.1"/>
</dbReference>
<dbReference type="InterPro" id="IPR036388">
    <property type="entry name" value="WH-like_DNA-bd_sf"/>
</dbReference>
<protein>
    <submittedName>
        <fullName evidence="1">Transcriptional regulator</fullName>
    </submittedName>
</protein>